<gene>
    <name evidence="1" type="ORF">GCM10010911_01740</name>
</gene>
<protein>
    <recommendedName>
        <fullName evidence="3">SMP-30/Gluconolactonase/LRE-like region domain-containing protein</fullName>
    </recommendedName>
</protein>
<dbReference type="RefSeq" id="WP_188988228.1">
    <property type="nucleotide sequence ID" value="NZ_BMHP01000001.1"/>
</dbReference>
<dbReference type="EMBL" id="BMHP01000001">
    <property type="protein sequence ID" value="GGD47859.1"/>
    <property type="molecule type" value="Genomic_DNA"/>
</dbReference>
<organism evidence="1 2">
    <name type="scientific">Paenibacillus nasutitermitis</name>
    <dbReference type="NCBI Taxonomy" id="1652958"/>
    <lineage>
        <taxon>Bacteria</taxon>
        <taxon>Bacillati</taxon>
        <taxon>Bacillota</taxon>
        <taxon>Bacilli</taxon>
        <taxon>Bacillales</taxon>
        <taxon>Paenibacillaceae</taxon>
        <taxon>Paenibacillus</taxon>
    </lineage>
</organism>
<dbReference type="Proteomes" id="UP000612456">
    <property type="component" value="Unassembled WGS sequence"/>
</dbReference>
<sequence length="73" mass="7733">MELYQAQTFTAPFLFTGGIEGPACDRAGNIYAVNYSTQGTIGIVSPEGQGRVFIELPGGSVGNEIRFGSRGEM</sequence>
<evidence type="ECO:0000313" key="1">
    <source>
        <dbReference type="EMBL" id="GGD47859.1"/>
    </source>
</evidence>
<evidence type="ECO:0000313" key="2">
    <source>
        <dbReference type="Proteomes" id="UP000612456"/>
    </source>
</evidence>
<dbReference type="SUPFAM" id="SSF63829">
    <property type="entry name" value="Calcium-dependent phosphotriesterase"/>
    <property type="match status" value="1"/>
</dbReference>
<keyword evidence="2" id="KW-1185">Reference proteome</keyword>
<proteinExistence type="predicted"/>
<dbReference type="AlphaFoldDB" id="A0A916YJL8"/>
<evidence type="ECO:0008006" key="3">
    <source>
        <dbReference type="Google" id="ProtNLM"/>
    </source>
</evidence>
<dbReference type="InterPro" id="IPR011042">
    <property type="entry name" value="6-blade_b-propeller_TolB-like"/>
</dbReference>
<comment type="caution">
    <text evidence="1">The sequence shown here is derived from an EMBL/GenBank/DDBJ whole genome shotgun (WGS) entry which is preliminary data.</text>
</comment>
<name>A0A916YJL8_9BACL</name>
<reference evidence="1" key="1">
    <citation type="journal article" date="2014" name="Int. J. Syst. Evol. Microbiol.">
        <title>Complete genome sequence of Corynebacterium casei LMG S-19264T (=DSM 44701T), isolated from a smear-ripened cheese.</title>
        <authorList>
            <consortium name="US DOE Joint Genome Institute (JGI-PGF)"/>
            <person name="Walter F."/>
            <person name="Albersmeier A."/>
            <person name="Kalinowski J."/>
            <person name="Ruckert C."/>
        </authorList>
    </citation>
    <scope>NUCLEOTIDE SEQUENCE</scope>
    <source>
        <strain evidence="1">CGMCC 1.15178</strain>
    </source>
</reference>
<accession>A0A916YJL8</accession>
<dbReference type="Gene3D" id="2.120.10.30">
    <property type="entry name" value="TolB, C-terminal domain"/>
    <property type="match status" value="1"/>
</dbReference>
<reference evidence="1" key="2">
    <citation type="submission" date="2020-09" db="EMBL/GenBank/DDBJ databases">
        <authorList>
            <person name="Sun Q."/>
            <person name="Zhou Y."/>
        </authorList>
    </citation>
    <scope>NUCLEOTIDE SEQUENCE</scope>
    <source>
        <strain evidence="1">CGMCC 1.15178</strain>
    </source>
</reference>